<dbReference type="Pfam" id="PF00067">
    <property type="entry name" value="p450"/>
    <property type="match status" value="1"/>
</dbReference>
<evidence type="ECO:0000256" key="5">
    <source>
        <dbReference type="ARBA" id="ARBA00023004"/>
    </source>
</evidence>
<dbReference type="Proteomes" id="UP000240883">
    <property type="component" value="Unassembled WGS sequence"/>
</dbReference>
<evidence type="ECO:0000256" key="3">
    <source>
        <dbReference type="ARBA" id="ARBA00022723"/>
    </source>
</evidence>
<evidence type="ECO:0000256" key="4">
    <source>
        <dbReference type="ARBA" id="ARBA00023002"/>
    </source>
</evidence>
<sequence length="499" mass="56535">MFFLIGVALFVVYCVGLAIYRLFLSPLAKFPGPILPALTWWYEFYYEIIRPNDYFNQIERLHAAYGPIVRINPDEIHIKDPDWYGQLNAGGAKVRNKLDWYVPNGGSSGFGTADHYHHRKRRAVLNPFFSKQAVMNLEPMVLDKIEFFCRTMKESRDKGEIVEMNDALMGLTLDIVSHYSFGKPMGLIGSPEKCREWRQTLISALEGNTIGRHFPFIPKLLNVLPDSVGASISEPVALFIKWKKGMKRLIEDTFAREKPTSEFNGHTSLFEELRDSSLPPEEKTMTRLMDEASTVIAAGGETTAKTLANLTYYLCVTPDVLQRLRAELDAAFSDPQNPPSLQKLEQLPYLKATVTESHRISSVLTARLIRTAPKEVLHYNDWSIPAGTPVSMSTHWTHYDPLIFPSPYEFKPERFLGDSQEARDAERYVVPFGKGTRACLGLNLAQAELVLTIAHLFRTIDFELYDTTIDDVKSVRDTFTGRAKMDSKGIRVKVVGVRG</sequence>
<organism evidence="9 10">
    <name type="scientific">Corynespora cassiicola Philippines</name>
    <dbReference type="NCBI Taxonomy" id="1448308"/>
    <lineage>
        <taxon>Eukaryota</taxon>
        <taxon>Fungi</taxon>
        <taxon>Dikarya</taxon>
        <taxon>Ascomycota</taxon>
        <taxon>Pezizomycotina</taxon>
        <taxon>Dothideomycetes</taxon>
        <taxon>Pleosporomycetidae</taxon>
        <taxon>Pleosporales</taxon>
        <taxon>Corynesporascaceae</taxon>
        <taxon>Corynespora</taxon>
    </lineage>
</organism>
<feature type="binding site" description="axial binding residue" evidence="7">
    <location>
        <position position="439"/>
    </location>
    <ligand>
        <name>heme</name>
        <dbReference type="ChEBI" id="CHEBI:30413"/>
    </ligand>
    <ligandPart>
        <name>Fe</name>
        <dbReference type="ChEBI" id="CHEBI:18248"/>
    </ligandPart>
</feature>
<dbReference type="InterPro" id="IPR001128">
    <property type="entry name" value="Cyt_P450"/>
</dbReference>
<proteinExistence type="inferred from homology"/>
<dbReference type="PROSITE" id="PS00086">
    <property type="entry name" value="CYTOCHROME_P450"/>
    <property type="match status" value="1"/>
</dbReference>
<evidence type="ECO:0000256" key="2">
    <source>
        <dbReference type="ARBA" id="ARBA00010617"/>
    </source>
</evidence>
<reference evidence="9 10" key="1">
    <citation type="journal article" date="2018" name="Front. Microbiol.">
        <title>Genome-Wide Analysis of Corynespora cassiicola Leaf Fall Disease Putative Effectors.</title>
        <authorList>
            <person name="Lopez D."/>
            <person name="Ribeiro S."/>
            <person name="Label P."/>
            <person name="Fumanal B."/>
            <person name="Venisse J.S."/>
            <person name="Kohler A."/>
            <person name="de Oliveira R.R."/>
            <person name="Labutti K."/>
            <person name="Lipzen A."/>
            <person name="Lail K."/>
            <person name="Bauer D."/>
            <person name="Ohm R.A."/>
            <person name="Barry K.W."/>
            <person name="Spatafora J."/>
            <person name="Grigoriev I.V."/>
            <person name="Martin F.M."/>
            <person name="Pujade-Renaud V."/>
        </authorList>
    </citation>
    <scope>NUCLEOTIDE SEQUENCE [LARGE SCALE GENOMIC DNA]</scope>
    <source>
        <strain evidence="9 10">Philippines</strain>
    </source>
</reference>
<dbReference type="Gene3D" id="1.10.630.10">
    <property type="entry name" value="Cytochrome P450"/>
    <property type="match status" value="1"/>
</dbReference>
<dbReference type="OrthoDB" id="3945418at2759"/>
<keyword evidence="3 7" id="KW-0479">Metal-binding</keyword>
<evidence type="ECO:0000256" key="7">
    <source>
        <dbReference type="PIRSR" id="PIRSR602401-1"/>
    </source>
</evidence>
<dbReference type="AlphaFoldDB" id="A0A2T2NQL7"/>
<dbReference type="STRING" id="1448308.A0A2T2NQL7"/>
<dbReference type="GO" id="GO:0005506">
    <property type="term" value="F:iron ion binding"/>
    <property type="evidence" value="ECO:0007669"/>
    <property type="project" value="InterPro"/>
</dbReference>
<dbReference type="GO" id="GO:0016705">
    <property type="term" value="F:oxidoreductase activity, acting on paired donors, with incorporation or reduction of molecular oxygen"/>
    <property type="evidence" value="ECO:0007669"/>
    <property type="project" value="InterPro"/>
</dbReference>
<dbReference type="InterPro" id="IPR036396">
    <property type="entry name" value="Cyt_P450_sf"/>
</dbReference>
<dbReference type="PANTHER" id="PTHR24305:SF157">
    <property type="entry name" value="N-ACETYLTRYPTOPHAN 6-HYDROXYLASE IVOC-RELATED"/>
    <property type="match status" value="1"/>
</dbReference>
<dbReference type="InterPro" id="IPR017972">
    <property type="entry name" value="Cyt_P450_CS"/>
</dbReference>
<dbReference type="PRINTS" id="PR00385">
    <property type="entry name" value="P450"/>
</dbReference>
<dbReference type="CDD" id="cd11062">
    <property type="entry name" value="CYP58-like"/>
    <property type="match status" value="1"/>
</dbReference>
<dbReference type="InterPro" id="IPR050121">
    <property type="entry name" value="Cytochrome_P450_monoxygenase"/>
</dbReference>
<evidence type="ECO:0000256" key="6">
    <source>
        <dbReference type="ARBA" id="ARBA00023033"/>
    </source>
</evidence>
<dbReference type="EMBL" id="KZ678134">
    <property type="protein sequence ID" value="PSN67704.1"/>
    <property type="molecule type" value="Genomic_DNA"/>
</dbReference>
<keyword evidence="6 8" id="KW-0503">Monooxygenase</keyword>
<accession>A0A2T2NQL7</accession>
<comment type="cofactor">
    <cofactor evidence="1 7">
        <name>heme</name>
        <dbReference type="ChEBI" id="CHEBI:30413"/>
    </cofactor>
</comment>
<name>A0A2T2NQL7_CORCC</name>
<evidence type="ECO:0000313" key="10">
    <source>
        <dbReference type="Proteomes" id="UP000240883"/>
    </source>
</evidence>
<keyword evidence="7 8" id="KW-0349">Heme</keyword>
<dbReference type="GO" id="GO:0004497">
    <property type="term" value="F:monooxygenase activity"/>
    <property type="evidence" value="ECO:0007669"/>
    <property type="project" value="UniProtKB-KW"/>
</dbReference>
<gene>
    <name evidence="9" type="ORF">BS50DRAFT_599810</name>
</gene>
<keyword evidence="4 8" id="KW-0560">Oxidoreductase</keyword>
<keyword evidence="10" id="KW-1185">Reference proteome</keyword>
<evidence type="ECO:0000256" key="8">
    <source>
        <dbReference type="RuleBase" id="RU000461"/>
    </source>
</evidence>
<keyword evidence="5 7" id="KW-0408">Iron</keyword>
<evidence type="ECO:0000256" key="1">
    <source>
        <dbReference type="ARBA" id="ARBA00001971"/>
    </source>
</evidence>
<comment type="similarity">
    <text evidence="2 8">Belongs to the cytochrome P450 family.</text>
</comment>
<dbReference type="SUPFAM" id="SSF48264">
    <property type="entry name" value="Cytochrome P450"/>
    <property type="match status" value="1"/>
</dbReference>
<evidence type="ECO:0000313" key="9">
    <source>
        <dbReference type="EMBL" id="PSN67704.1"/>
    </source>
</evidence>
<dbReference type="GO" id="GO:0020037">
    <property type="term" value="F:heme binding"/>
    <property type="evidence" value="ECO:0007669"/>
    <property type="project" value="InterPro"/>
</dbReference>
<protein>
    <submittedName>
        <fullName evidence="9">Cytochrome P450</fullName>
    </submittedName>
</protein>
<dbReference type="PANTHER" id="PTHR24305">
    <property type="entry name" value="CYTOCHROME P450"/>
    <property type="match status" value="1"/>
</dbReference>
<dbReference type="InterPro" id="IPR002401">
    <property type="entry name" value="Cyt_P450_E_grp-I"/>
</dbReference>
<dbReference type="PRINTS" id="PR00463">
    <property type="entry name" value="EP450I"/>
</dbReference>